<dbReference type="GO" id="GO:0016272">
    <property type="term" value="C:prefoldin complex"/>
    <property type="evidence" value="ECO:0007669"/>
    <property type="project" value="InterPro"/>
</dbReference>
<dbReference type="PANTHER" id="PTHR13303">
    <property type="entry name" value="PREFOLDIN SUBUNIT 2"/>
    <property type="match status" value="1"/>
</dbReference>
<dbReference type="GO" id="GO:0009409">
    <property type="term" value="P:response to cold"/>
    <property type="evidence" value="ECO:0007669"/>
    <property type="project" value="UniProtKB-ARBA"/>
</dbReference>
<dbReference type="FunFam" id="1.10.287.370:FF:000002">
    <property type="entry name" value="Prefoldin subunit 2"/>
    <property type="match status" value="1"/>
</dbReference>
<protein>
    <recommendedName>
        <fullName evidence="6">Prefoldin subunit 2</fullName>
    </recommendedName>
</protein>
<gene>
    <name evidence="4" type="ORF">OSTQU699_LOCUS8317</name>
</gene>
<comment type="similarity">
    <text evidence="1">Belongs to the prefoldin subunit beta family.</text>
</comment>
<sequence>MDSAADGEPTSQGEIVRRFAAMREEVNAIWGKMTELSSESSEHDQVIRALEPMAADRKCFRLMGDVLVERTVGEVLPAVKKNHDGIQQVLRSLAQQLETKRKALTEFQTKYKIRVKGEDFEEEQEGDKGSGATSQGVLVSSS</sequence>
<feature type="region of interest" description="Disordered" evidence="3">
    <location>
        <begin position="118"/>
        <end position="142"/>
    </location>
</feature>
<evidence type="ECO:0000313" key="4">
    <source>
        <dbReference type="EMBL" id="CAD7702954.1"/>
    </source>
</evidence>
<keyword evidence="5" id="KW-1185">Reference proteome</keyword>
<dbReference type="Pfam" id="PF01920">
    <property type="entry name" value="Prefoldin_2"/>
    <property type="match status" value="1"/>
</dbReference>
<comment type="caution">
    <text evidence="4">The sequence shown here is derived from an EMBL/GenBank/DDBJ whole genome shotgun (WGS) entry which is preliminary data.</text>
</comment>
<evidence type="ECO:0008006" key="6">
    <source>
        <dbReference type="Google" id="ProtNLM"/>
    </source>
</evidence>
<name>A0A8S1J6S3_9CHLO</name>
<dbReference type="GO" id="GO:0006457">
    <property type="term" value="P:protein folding"/>
    <property type="evidence" value="ECO:0007669"/>
    <property type="project" value="InterPro"/>
</dbReference>
<dbReference type="CDD" id="cd23163">
    <property type="entry name" value="Prefoldin_2"/>
    <property type="match status" value="1"/>
</dbReference>
<keyword evidence="2" id="KW-0143">Chaperone</keyword>
<accession>A0A8S1J6S3</accession>
<dbReference type="InterPro" id="IPR009053">
    <property type="entry name" value="Prefoldin"/>
</dbReference>
<evidence type="ECO:0000256" key="3">
    <source>
        <dbReference type="SAM" id="MobiDB-lite"/>
    </source>
</evidence>
<dbReference type="Proteomes" id="UP000708148">
    <property type="component" value="Unassembled WGS sequence"/>
</dbReference>
<proteinExistence type="inferred from homology"/>
<evidence type="ECO:0000256" key="2">
    <source>
        <dbReference type="ARBA" id="ARBA00023186"/>
    </source>
</evidence>
<evidence type="ECO:0000256" key="1">
    <source>
        <dbReference type="ARBA" id="ARBA00008045"/>
    </source>
</evidence>
<dbReference type="InterPro" id="IPR002777">
    <property type="entry name" value="PFD_beta-like"/>
</dbReference>
<reference evidence="4" key="1">
    <citation type="submission" date="2020-12" db="EMBL/GenBank/DDBJ databases">
        <authorList>
            <person name="Iha C."/>
        </authorList>
    </citation>
    <scope>NUCLEOTIDE SEQUENCE</scope>
</reference>
<dbReference type="SUPFAM" id="SSF46579">
    <property type="entry name" value="Prefoldin"/>
    <property type="match status" value="1"/>
</dbReference>
<dbReference type="OrthoDB" id="29646at2759"/>
<evidence type="ECO:0000313" key="5">
    <source>
        <dbReference type="Proteomes" id="UP000708148"/>
    </source>
</evidence>
<dbReference type="InterPro" id="IPR027235">
    <property type="entry name" value="PFD2"/>
</dbReference>
<feature type="compositionally biased region" description="Polar residues" evidence="3">
    <location>
        <begin position="131"/>
        <end position="142"/>
    </location>
</feature>
<dbReference type="Gene3D" id="1.10.287.370">
    <property type="match status" value="1"/>
</dbReference>
<dbReference type="EMBL" id="CAJHUC010002013">
    <property type="protein sequence ID" value="CAD7702954.1"/>
    <property type="molecule type" value="Genomic_DNA"/>
</dbReference>
<dbReference type="AlphaFoldDB" id="A0A8S1J6S3"/>
<organism evidence="4 5">
    <name type="scientific">Ostreobium quekettii</name>
    <dbReference type="NCBI Taxonomy" id="121088"/>
    <lineage>
        <taxon>Eukaryota</taxon>
        <taxon>Viridiplantae</taxon>
        <taxon>Chlorophyta</taxon>
        <taxon>core chlorophytes</taxon>
        <taxon>Ulvophyceae</taxon>
        <taxon>TCBD clade</taxon>
        <taxon>Bryopsidales</taxon>
        <taxon>Ostreobineae</taxon>
        <taxon>Ostreobiaceae</taxon>
        <taxon>Ostreobium</taxon>
    </lineage>
</organism>
<dbReference type="GO" id="GO:0051082">
    <property type="term" value="F:unfolded protein binding"/>
    <property type="evidence" value="ECO:0007669"/>
    <property type="project" value="InterPro"/>
</dbReference>